<dbReference type="Gene3D" id="1.20.58.2240">
    <property type="match status" value="1"/>
</dbReference>
<dbReference type="GO" id="GO:0005737">
    <property type="term" value="C:cytoplasm"/>
    <property type="evidence" value="ECO:0007669"/>
    <property type="project" value="TreeGrafter"/>
</dbReference>
<organism evidence="7">
    <name type="scientific">Chromera velia CCMP2878</name>
    <dbReference type="NCBI Taxonomy" id="1169474"/>
    <lineage>
        <taxon>Eukaryota</taxon>
        <taxon>Sar</taxon>
        <taxon>Alveolata</taxon>
        <taxon>Colpodellida</taxon>
        <taxon>Chromeraceae</taxon>
        <taxon>Chromera</taxon>
    </lineage>
</organism>
<dbReference type="Pfam" id="PF00370">
    <property type="entry name" value="FGGY_N"/>
    <property type="match status" value="1"/>
</dbReference>
<dbReference type="InterPro" id="IPR006003">
    <property type="entry name" value="FGGY_RbtK-like"/>
</dbReference>
<dbReference type="NCBIfam" id="TIGR01315">
    <property type="entry name" value="5C_CHO_kinase"/>
    <property type="match status" value="1"/>
</dbReference>
<keyword evidence="3" id="KW-0418">Kinase</keyword>
<dbReference type="AlphaFoldDB" id="A0A0K6S9P5"/>
<accession>A0A0K6S9P5</accession>
<dbReference type="PANTHER" id="PTHR43435:SF4">
    <property type="entry name" value="FGGY CARBOHYDRATE KINASE DOMAIN-CONTAINING PROTEIN"/>
    <property type="match status" value="1"/>
</dbReference>
<evidence type="ECO:0000259" key="5">
    <source>
        <dbReference type="Pfam" id="PF00370"/>
    </source>
</evidence>
<dbReference type="SUPFAM" id="SSF53067">
    <property type="entry name" value="Actin-like ATPase domain"/>
    <property type="match status" value="2"/>
</dbReference>
<comment type="similarity">
    <text evidence="1">Belongs to the FGGY kinase family.</text>
</comment>
<feature type="domain" description="Carbohydrate kinase FGGY N-terminal" evidence="5">
    <location>
        <begin position="6"/>
        <end position="80"/>
    </location>
</feature>
<dbReference type="GO" id="GO:0019321">
    <property type="term" value="P:pentose metabolic process"/>
    <property type="evidence" value="ECO:0007669"/>
    <property type="project" value="TreeGrafter"/>
</dbReference>
<evidence type="ECO:0000256" key="3">
    <source>
        <dbReference type="ARBA" id="ARBA00022777"/>
    </source>
</evidence>
<feature type="domain" description="Carbohydrate kinase FGGY C-terminal" evidence="6">
    <location>
        <begin position="312"/>
        <end position="534"/>
    </location>
</feature>
<evidence type="ECO:0000313" key="7">
    <source>
        <dbReference type="EMBL" id="CUC10376.1"/>
    </source>
</evidence>
<evidence type="ECO:0000256" key="1">
    <source>
        <dbReference type="ARBA" id="ARBA00009156"/>
    </source>
</evidence>
<evidence type="ECO:0008006" key="8">
    <source>
        <dbReference type="Google" id="ProtNLM"/>
    </source>
</evidence>
<reference evidence="7" key="1">
    <citation type="submission" date="2014-11" db="EMBL/GenBank/DDBJ databases">
        <title>Molecular phylogeny of cliff fern family Woodsiaceae with morphological implications.</title>
        <authorList>
            <person name="Shao Y.-Z."/>
            <person name="Wei R."/>
            <person name="Zhang X.-C."/>
        </authorList>
    </citation>
    <scope>NUCLEOTIDE SEQUENCE</scope>
</reference>
<protein>
    <recommendedName>
        <fullName evidence="8">Carbohydrate kinase FGGY C-terminal domain-containing protein</fullName>
    </recommendedName>
</protein>
<dbReference type="Pfam" id="PF02782">
    <property type="entry name" value="FGGY_C"/>
    <property type="match status" value="1"/>
</dbReference>
<evidence type="ECO:0000259" key="6">
    <source>
        <dbReference type="Pfam" id="PF02782"/>
    </source>
</evidence>
<dbReference type="PANTHER" id="PTHR43435">
    <property type="entry name" value="RIBULOKINASE"/>
    <property type="match status" value="1"/>
</dbReference>
<sequence>MAGAHVGVDVGTQSARAGVFDSSGKMLATASVPLVTGSPEPDHFEQCSVQVWEAVCKAVQTALQNSGVQRDNVKSIGFEATCSLAVIGEGPPGKSSPVSVTRPSKVPSPSPPSPPTVGGAPFDIILWMDHRATEQAKKINATEHPVLDFVGGGVSPEMDIPKILWLEECLPSALLPGVRLFSLPDFLCWRATGTDMRSSCCLTCKFNWLHPHCAALYPTKKLVPGFQPDYLETIGISKTVREDLIRAPVGDPGTPVGAGLSSEAAVELGLPVGLPVAAGMIDAHAGGLGTLMAKPPQASALVSTEASKRCCLIAGTSMCVMMTSANAVPIPGLWGPYFSAMVPRMWLTESGLTTTGAFVDVVLRSHLAYPQALREAGAELNTTCVPPASVHSLLVATVEGLAKTKKTMSGGAAYGLGLTETLHTTTDVHGNRSPYGDAEMRQVLAGGALDATVEGLARAYLSALQAVGYALLDILKRAESNGHPPIEVLSMCGGLTANPLFVQCVADVTQRPVLVVKDADAALLGAAMCGAAAASCVDSKTNCTQADGASALSRLIVEMAQEAELVQPDRSGVCVDFHTRKFKVYSLLLQTGWEARRLMEERDASG</sequence>
<feature type="compositionally biased region" description="Pro residues" evidence="4">
    <location>
        <begin position="106"/>
        <end position="115"/>
    </location>
</feature>
<dbReference type="EMBL" id="CDMZ01003770">
    <property type="protein sequence ID" value="CUC10376.1"/>
    <property type="molecule type" value="Genomic_DNA"/>
</dbReference>
<dbReference type="InterPro" id="IPR018485">
    <property type="entry name" value="FGGY_C"/>
</dbReference>
<dbReference type="GO" id="GO:0019150">
    <property type="term" value="F:D-ribulokinase activity"/>
    <property type="evidence" value="ECO:0007669"/>
    <property type="project" value="TreeGrafter"/>
</dbReference>
<feature type="region of interest" description="Disordered" evidence="4">
    <location>
        <begin position="91"/>
        <end position="117"/>
    </location>
</feature>
<proteinExistence type="inferred from homology"/>
<feature type="compositionally biased region" description="Low complexity" evidence="4">
    <location>
        <begin position="95"/>
        <end position="105"/>
    </location>
</feature>
<dbReference type="InterPro" id="IPR018484">
    <property type="entry name" value="FGGY_N"/>
</dbReference>
<evidence type="ECO:0000256" key="2">
    <source>
        <dbReference type="ARBA" id="ARBA00022679"/>
    </source>
</evidence>
<keyword evidence="2" id="KW-0808">Transferase</keyword>
<dbReference type="Gene3D" id="3.30.420.40">
    <property type="match status" value="1"/>
</dbReference>
<evidence type="ECO:0000256" key="4">
    <source>
        <dbReference type="SAM" id="MobiDB-lite"/>
    </source>
</evidence>
<dbReference type="VEuPathDB" id="CryptoDB:Cvel_31263"/>
<gene>
    <name evidence="7" type="ORF">Cvel_31263.t2.CR1</name>
</gene>
<name>A0A0K6S9P5_9ALVE</name>
<dbReference type="InterPro" id="IPR043129">
    <property type="entry name" value="ATPase_NBD"/>
</dbReference>